<feature type="binding site" evidence="7">
    <location>
        <position position="226"/>
    </location>
    <ligand>
        <name>L-aspartate</name>
        <dbReference type="ChEBI" id="CHEBI:29991"/>
    </ligand>
</feature>
<dbReference type="GO" id="GO:0044205">
    <property type="term" value="P:'de novo' UMP biosynthetic process"/>
    <property type="evidence" value="ECO:0007669"/>
    <property type="project" value="UniProtKB-UniRule"/>
</dbReference>
<dbReference type="GO" id="GO:0006207">
    <property type="term" value="P:'de novo' pyrimidine nucleobase biosynthetic process"/>
    <property type="evidence" value="ECO:0007669"/>
    <property type="project" value="InterPro"/>
</dbReference>
<reference evidence="10 11" key="1">
    <citation type="submission" date="2019-06" db="EMBL/GenBank/DDBJ databases">
        <title>Persicimonas caeni gen. nov., sp. nov., a predatory bacterium isolated from solar saltern.</title>
        <authorList>
            <person name="Wang S."/>
        </authorList>
    </citation>
    <scope>NUCLEOTIDE SEQUENCE [LARGE SCALE GENOMIC DNA]</scope>
    <source>
        <strain evidence="10 11">YN101</strain>
    </source>
</reference>
<comment type="similarity">
    <text evidence="2 7">Belongs to the aspartate/ornithine carbamoyltransferase superfamily. ATCase family.</text>
</comment>
<feature type="domain" description="Aspartate/ornithine carbamoyltransferase Asp/Orn-binding" evidence="8">
    <location>
        <begin position="157"/>
        <end position="303"/>
    </location>
</feature>
<dbReference type="PRINTS" id="PR00100">
    <property type="entry name" value="AOTCASE"/>
</dbReference>
<feature type="binding site" evidence="7">
    <location>
        <position position="106"/>
    </location>
    <ligand>
        <name>carbamoyl phosphate</name>
        <dbReference type="ChEBI" id="CHEBI:58228"/>
    </ligand>
</feature>
<proteinExistence type="inferred from homology"/>
<feature type="domain" description="Aspartate/ornithine carbamoyltransferase carbamoyl-P binding" evidence="9">
    <location>
        <begin position="2"/>
        <end position="146"/>
    </location>
</feature>
<evidence type="ECO:0000313" key="10">
    <source>
        <dbReference type="EMBL" id="QDG54327.1"/>
    </source>
</evidence>
<dbReference type="AlphaFoldDB" id="A0A4Y6Q2B5"/>
<dbReference type="InterPro" id="IPR006132">
    <property type="entry name" value="Asp/Orn_carbamoyltranf_P-bd"/>
</dbReference>
<dbReference type="GO" id="GO:0006520">
    <property type="term" value="P:amino acid metabolic process"/>
    <property type="evidence" value="ECO:0007669"/>
    <property type="project" value="InterPro"/>
</dbReference>
<dbReference type="Gene3D" id="3.40.50.1370">
    <property type="entry name" value="Aspartate/ornithine carbamoyltransferase"/>
    <property type="match status" value="2"/>
</dbReference>
<dbReference type="EC" id="2.1.3.2" evidence="7"/>
<dbReference type="GO" id="GO:0004070">
    <property type="term" value="F:aspartate carbamoyltransferase activity"/>
    <property type="evidence" value="ECO:0007669"/>
    <property type="project" value="UniProtKB-UniRule"/>
</dbReference>
<dbReference type="OrthoDB" id="9774690at2"/>
<evidence type="ECO:0000256" key="7">
    <source>
        <dbReference type="HAMAP-Rule" id="MF_00001"/>
    </source>
</evidence>
<dbReference type="UniPathway" id="UPA00070">
    <property type="reaction ID" value="UER00116"/>
</dbReference>
<feature type="binding site" evidence="7">
    <location>
        <position position="56"/>
    </location>
    <ligand>
        <name>carbamoyl phosphate</name>
        <dbReference type="ChEBI" id="CHEBI:58228"/>
    </ligand>
</feature>
<dbReference type="EMBL" id="CP041186">
    <property type="protein sequence ID" value="QDG54327.1"/>
    <property type="molecule type" value="Genomic_DNA"/>
</dbReference>
<comment type="pathway">
    <text evidence="1 7">Pyrimidine metabolism; UMP biosynthesis via de novo pathway; (S)-dihydroorotate from bicarbonate: step 2/3.</text>
</comment>
<evidence type="ECO:0000256" key="5">
    <source>
        <dbReference type="ARBA" id="ARBA00043884"/>
    </source>
</evidence>
<feature type="binding site" evidence="7">
    <location>
        <position position="84"/>
    </location>
    <ligand>
        <name>L-aspartate</name>
        <dbReference type="ChEBI" id="CHEBI:29991"/>
    </ligand>
</feature>
<evidence type="ECO:0000313" key="11">
    <source>
        <dbReference type="Proteomes" id="UP000315995"/>
    </source>
</evidence>
<evidence type="ECO:0000256" key="1">
    <source>
        <dbReference type="ARBA" id="ARBA00004852"/>
    </source>
</evidence>
<name>A0A4Y6Q2B5_PERCE</name>
<dbReference type="PROSITE" id="PS00097">
    <property type="entry name" value="CARBAMOYLTRANSFERASE"/>
    <property type="match status" value="1"/>
</dbReference>
<dbReference type="PRINTS" id="PR00101">
    <property type="entry name" value="ATCASE"/>
</dbReference>
<feature type="binding site" evidence="7">
    <location>
        <position position="268"/>
    </location>
    <ligand>
        <name>carbamoyl phosphate</name>
        <dbReference type="ChEBI" id="CHEBI:58228"/>
    </ligand>
</feature>
<dbReference type="HAMAP" id="MF_00001">
    <property type="entry name" value="Asp_carb_tr"/>
    <property type="match status" value="1"/>
</dbReference>
<dbReference type="NCBIfam" id="TIGR00670">
    <property type="entry name" value="asp_carb_tr"/>
    <property type="match status" value="1"/>
</dbReference>
<feature type="binding site" evidence="7">
    <location>
        <position position="137"/>
    </location>
    <ligand>
        <name>carbamoyl phosphate</name>
        <dbReference type="ChEBI" id="CHEBI:58228"/>
    </ligand>
</feature>
<dbReference type="SUPFAM" id="SSF53671">
    <property type="entry name" value="Aspartate/ornithine carbamoyltransferase"/>
    <property type="match status" value="1"/>
</dbReference>
<dbReference type="GO" id="GO:0016597">
    <property type="term" value="F:amino acid binding"/>
    <property type="evidence" value="ECO:0007669"/>
    <property type="project" value="InterPro"/>
</dbReference>
<evidence type="ECO:0000256" key="4">
    <source>
        <dbReference type="ARBA" id="ARBA00022975"/>
    </source>
</evidence>
<dbReference type="Pfam" id="PF00185">
    <property type="entry name" value="OTCace"/>
    <property type="match status" value="1"/>
</dbReference>
<evidence type="ECO:0000259" key="9">
    <source>
        <dbReference type="Pfam" id="PF02729"/>
    </source>
</evidence>
<protein>
    <recommendedName>
        <fullName evidence="7">Aspartate carbamoyltransferase</fullName>
        <ecNumber evidence="7">2.1.3.2</ecNumber>
    </recommendedName>
    <alternativeName>
        <fullName evidence="7">Aspartate transcarbamylase</fullName>
        <shortName evidence="7">ATCase</shortName>
    </alternativeName>
</protein>
<dbReference type="Proteomes" id="UP000315995">
    <property type="component" value="Chromosome"/>
</dbReference>
<evidence type="ECO:0000259" key="8">
    <source>
        <dbReference type="Pfam" id="PF00185"/>
    </source>
</evidence>
<dbReference type="GO" id="GO:0005829">
    <property type="term" value="C:cytosol"/>
    <property type="evidence" value="ECO:0007669"/>
    <property type="project" value="TreeGrafter"/>
</dbReference>
<keyword evidence="4 7" id="KW-0665">Pyrimidine biosynthesis</keyword>
<keyword evidence="11" id="KW-1185">Reference proteome</keyword>
<feature type="binding site" evidence="7">
    <location>
        <position position="57"/>
    </location>
    <ligand>
        <name>carbamoyl phosphate</name>
        <dbReference type="ChEBI" id="CHEBI:58228"/>
    </ligand>
</feature>
<comment type="function">
    <text evidence="5 7">Catalyzes the condensation of carbamoyl phosphate and aspartate to form carbamoyl aspartate and inorganic phosphate, the committed step in the de novo pyrimidine nucleotide biosynthesis pathway.</text>
</comment>
<dbReference type="PANTHER" id="PTHR45753:SF6">
    <property type="entry name" value="ASPARTATE CARBAMOYLTRANSFERASE"/>
    <property type="match status" value="1"/>
</dbReference>
<dbReference type="RefSeq" id="WP_141200771.1">
    <property type="nucleotide sequence ID" value="NZ_CP041186.1"/>
</dbReference>
<dbReference type="InterPro" id="IPR006130">
    <property type="entry name" value="Asp/Orn_carbamoylTrfase"/>
</dbReference>
<organism evidence="10 11">
    <name type="scientific">Persicimonas caeni</name>
    <dbReference type="NCBI Taxonomy" id="2292766"/>
    <lineage>
        <taxon>Bacteria</taxon>
        <taxon>Deltaproteobacteria</taxon>
        <taxon>Bradymonadales</taxon>
        <taxon>Bradymonadaceae</taxon>
        <taxon>Persicimonas</taxon>
    </lineage>
</organism>
<feature type="binding site" evidence="7">
    <location>
        <position position="134"/>
    </location>
    <ligand>
        <name>carbamoyl phosphate</name>
        <dbReference type="ChEBI" id="CHEBI:58228"/>
    </ligand>
</feature>
<gene>
    <name evidence="7" type="primary">pyrB</name>
    <name evidence="10" type="ORF">FIV42_27350</name>
</gene>
<evidence type="ECO:0000256" key="6">
    <source>
        <dbReference type="ARBA" id="ARBA00048859"/>
    </source>
</evidence>
<comment type="subunit">
    <text evidence="7">Heterododecamer (2C3:3R2) of six catalytic PyrB chains organized as two trimers (C3), and six regulatory PyrI chains organized as three dimers (R2).</text>
</comment>
<evidence type="ECO:0000256" key="3">
    <source>
        <dbReference type="ARBA" id="ARBA00022679"/>
    </source>
</evidence>
<dbReference type="InterPro" id="IPR036901">
    <property type="entry name" value="Asp/Orn_carbamoylTrfase_sf"/>
</dbReference>
<dbReference type="InterPro" id="IPR002082">
    <property type="entry name" value="Asp_carbamoyltransf"/>
</dbReference>
<comment type="catalytic activity">
    <reaction evidence="6 7">
        <text>carbamoyl phosphate + L-aspartate = N-carbamoyl-L-aspartate + phosphate + H(+)</text>
        <dbReference type="Rhea" id="RHEA:20013"/>
        <dbReference type="ChEBI" id="CHEBI:15378"/>
        <dbReference type="ChEBI" id="CHEBI:29991"/>
        <dbReference type="ChEBI" id="CHEBI:32814"/>
        <dbReference type="ChEBI" id="CHEBI:43474"/>
        <dbReference type="ChEBI" id="CHEBI:58228"/>
        <dbReference type="EC" id="2.1.3.2"/>
    </reaction>
</comment>
<dbReference type="NCBIfam" id="NF002032">
    <property type="entry name" value="PRK00856.1"/>
    <property type="match status" value="1"/>
</dbReference>
<feature type="binding site" evidence="7">
    <location>
        <position position="171"/>
    </location>
    <ligand>
        <name>L-aspartate</name>
        <dbReference type="ChEBI" id="CHEBI:29991"/>
    </ligand>
</feature>
<sequence>MDLIGLKDLSTQQINQFLDRAEALLDGDGNHRTPAKYRRELDGVSVALLFFEPSTRTRVSFELAAKQLGAHTVRVGSEESSIQKGESVLDTCRNLEAMGLDALVVRHNERHLPYAVKDRVDIPLINAGNGSGEHPTQALIDALTLRRAFRRRGEPLEGKRVAIIGDIVHSRVARSDVYALRKLGCEVVLAGPSMLVPKDGDEKWNAERATSRDEALADADAVIMLRVQQERIHGELVDANLYVREWGIDAQVVDECMKPGAFILHPGPVIRGMELTASVADSEQSLILEQVGYGIAVRQAVLLECLQEINS</sequence>
<feature type="binding site" evidence="7">
    <location>
        <position position="267"/>
    </location>
    <ligand>
        <name>carbamoyl phosphate</name>
        <dbReference type="ChEBI" id="CHEBI:58228"/>
    </ligand>
</feature>
<dbReference type="Pfam" id="PF02729">
    <property type="entry name" value="OTCace_N"/>
    <property type="match status" value="1"/>
</dbReference>
<accession>A0A4Y6Q2B5</accession>
<keyword evidence="3 7" id="KW-0808">Transferase</keyword>
<dbReference type="InterPro" id="IPR006131">
    <property type="entry name" value="Asp_carbamoyltransf_Asp/Orn-bd"/>
</dbReference>
<dbReference type="PANTHER" id="PTHR45753">
    <property type="entry name" value="ORNITHINE CARBAMOYLTRANSFERASE, MITOCHONDRIAL"/>
    <property type="match status" value="1"/>
</dbReference>
<evidence type="ECO:0000256" key="2">
    <source>
        <dbReference type="ARBA" id="ARBA00008896"/>
    </source>
</evidence>
<accession>A0A5B8YEC1</accession>